<keyword evidence="3" id="KW-1185">Reference proteome</keyword>
<dbReference type="AlphaFoldDB" id="B8CJB1"/>
<evidence type="ECO:0008006" key="4">
    <source>
        <dbReference type="Google" id="ProtNLM"/>
    </source>
</evidence>
<dbReference type="EMBL" id="CP000472">
    <property type="protein sequence ID" value="ACJ27873.1"/>
    <property type="molecule type" value="Genomic_DNA"/>
</dbReference>
<dbReference type="KEGG" id="swp:swp_1073"/>
<evidence type="ECO:0000313" key="3">
    <source>
        <dbReference type="Proteomes" id="UP000000753"/>
    </source>
</evidence>
<sequence length="103" mass="11708">MKIIAILPLLLGLSACTVFLGDPDERVAKFKDFELCTELADKTFKYHPEWAWAITDEIKKRELDSSAECQTVYSNRIDRLTRKLKTKPLNFEEALASTSKGAI</sequence>
<feature type="chain" id="PRO_5002869594" description="Lipoprotein" evidence="1">
    <location>
        <begin position="21"/>
        <end position="103"/>
    </location>
</feature>
<dbReference type="OrthoDB" id="9941826at2"/>
<name>B8CJB1_SHEPW</name>
<gene>
    <name evidence="2" type="ordered locus">swp_1073</name>
</gene>
<proteinExistence type="predicted"/>
<accession>B8CJB1</accession>
<dbReference type="HOGENOM" id="CLU_168935_0_0_6"/>
<evidence type="ECO:0000313" key="2">
    <source>
        <dbReference type="EMBL" id="ACJ27873.1"/>
    </source>
</evidence>
<organism evidence="2 3">
    <name type="scientific">Shewanella piezotolerans (strain WP3 / JCM 13877)</name>
    <dbReference type="NCBI Taxonomy" id="225849"/>
    <lineage>
        <taxon>Bacteria</taxon>
        <taxon>Pseudomonadati</taxon>
        <taxon>Pseudomonadota</taxon>
        <taxon>Gammaproteobacteria</taxon>
        <taxon>Alteromonadales</taxon>
        <taxon>Shewanellaceae</taxon>
        <taxon>Shewanella</taxon>
    </lineage>
</organism>
<dbReference type="RefSeq" id="WP_020911251.1">
    <property type="nucleotide sequence ID" value="NC_011566.1"/>
</dbReference>
<keyword evidence="1" id="KW-0732">Signal</keyword>
<feature type="signal peptide" evidence="1">
    <location>
        <begin position="1"/>
        <end position="20"/>
    </location>
</feature>
<protein>
    <recommendedName>
        <fullName evidence="4">Lipoprotein</fullName>
    </recommendedName>
</protein>
<reference evidence="2 3" key="1">
    <citation type="journal article" date="2008" name="PLoS ONE">
        <title>Environmental adaptation: genomic analysis of the piezotolerant and psychrotolerant deep-sea iron reducing bacterium Shewanella piezotolerans WP3.</title>
        <authorList>
            <person name="Wang F."/>
            <person name="Wang J."/>
            <person name="Jian H."/>
            <person name="Zhang B."/>
            <person name="Li S."/>
            <person name="Wang F."/>
            <person name="Zeng X."/>
            <person name="Gao L."/>
            <person name="Bartlett D.H."/>
            <person name="Yu J."/>
            <person name="Hu S."/>
            <person name="Xiao X."/>
        </authorList>
    </citation>
    <scope>NUCLEOTIDE SEQUENCE [LARGE SCALE GENOMIC DNA]</scope>
    <source>
        <strain evidence="3">WP3 / JCM 13877</strain>
    </source>
</reference>
<dbReference type="PROSITE" id="PS51257">
    <property type="entry name" value="PROKAR_LIPOPROTEIN"/>
    <property type="match status" value="1"/>
</dbReference>
<evidence type="ECO:0000256" key="1">
    <source>
        <dbReference type="SAM" id="SignalP"/>
    </source>
</evidence>
<dbReference type="Proteomes" id="UP000000753">
    <property type="component" value="Chromosome"/>
</dbReference>